<dbReference type="InterPro" id="IPR030659">
    <property type="entry name" value="SecY_CS"/>
</dbReference>
<dbReference type="AlphaFoldDB" id="A0A7C3UQM8"/>
<evidence type="ECO:0000256" key="9">
    <source>
        <dbReference type="ARBA" id="ARBA00039733"/>
    </source>
</evidence>
<keyword evidence="6 10" id="KW-1133">Transmembrane helix</keyword>
<evidence type="ECO:0000256" key="8">
    <source>
        <dbReference type="ARBA" id="ARBA00023136"/>
    </source>
</evidence>
<comment type="caution">
    <text evidence="10">Lacks conserved residue(s) required for the propagation of feature annotation.</text>
</comment>
<evidence type="ECO:0000256" key="10">
    <source>
        <dbReference type="HAMAP-Rule" id="MF_01465"/>
    </source>
</evidence>
<feature type="transmembrane region" description="Helical" evidence="10">
    <location>
        <begin position="211"/>
        <end position="233"/>
    </location>
</feature>
<dbReference type="GO" id="GO:0043952">
    <property type="term" value="P:protein transport by the Sec complex"/>
    <property type="evidence" value="ECO:0007669"/>
    <property type="project" value="UniProtKB-UniRule"/>
</dbReference>
<dbReference type="GO" id="GO:0005886">
    <property type="term" value="C:plasma membrane"/>
    <property type="evidence" value="ECO:0007669"/>
    <property type="project" value="UniProtKB-SubCell"/>
</dbReference>
<dbReference type="NCBIfam" id="TIGR00967">
    <property type="entry name" value="3a0501s007"/>
    <property type="match status" value="1"/>
</dbReference>
<dbReference type="GO" id="GO:0065002">
    <property type="term" value="P:intracellular protein transmembrane transport"/>
    <property type="evidence" value="ECO:0007669"/>
    <property type="project" value="UniProtKB-UniRule"/>
</dbReference>
<dbReference type="HAMAP" id="MF_01465">
    <property type="entry name" value="SecY"/>
    <property type="match status" value="1"/>
</dbReference>
<reference evidence="12" key="1">
    <citation type="journal article" date="2020" name="mSystems">
        <title>Genome- and Community-Level Interaction Insights into Carbon Utilization and Element Cycling Functions of Hydrothermarchaeota in Hydrothermal Sediment.</title>
        <authorList>
            <person name="Zhou Z."/>
            <person name="Liu Y."/>
            <person name="Xu W."/>
            <person name="Pan J."/>
            <person name="Luo Z.H."/>
            <person name="Li M."/>
        </authorList>
    </citation>
    <scope>NUCLEOTIDE SEQUENCE [LARGE SCALE GENOMIC DNA]</scope>
    <source>
        <strain evidence="12">SpSt-906</strain>
    </source>
</reference>
<name>A0A7C3UQM8_UNCW3</name>
<evidence type="ECO:0000256" key="11">
    <source>
        <dbReference type="RuleBase" id="RU004349"/>
    </source>
</evidence>
<dbReference type="PIRSF" id="PIRSF004557">
    <property type="entry name" value="SecY"/>
    <property type="match status" value="1"/>
</dbReference>
<evidence type="ECO:0000256" key="4">
    <source>
        <dbReference type="ARBA" id="ARBA00022692"/>
    </source>
</evidence>
<keyword evidence="7 10" id="KW-0811">Translocation</keyword>
<evidence type="ECO:0000313" key="12">
    <source>
        <dbReference type="EMBL" id="HGE99110.1"/>
    </source>
</evidence>
<keyword evidence="4 10" id="KW-0812">Transmembrane</keyword>
<comment type="similarity">
    <text evidence="2 10 11">Belongs to the SecY/SEC61-alpha family.</text>
</comment>
<dbReference type="PRINTS" id="PR00303">
    <property type="entry name" value="SECYTRNLCASE"/>
</dbReference>
<dbReference type="Gene3D" id="1.10.3370.10">
    <property type="entry name" value="SecY subunit domain"/>
    <property type="match status" value="1"/>
</dbReference>
<keyword evidence="3 10" id="KW-0813">Transport</keyword>
<comment type="subunit">
    <text evidence="10">Component of the Sec protein translocase complex. Heterotrimer consisting of SecY, SecE and SecG subunits. The heterotrimers can form oligomers, although 1 heterotrimer is thought to be able to translocate proteins. Interacts with the ribosome. Interacts with SecDF, and other proteins may be involved. Interacts with SecA.</text>
</comment>
<evidence type="ECO:0000256" key="3">
    <source>
        <dbReference type="ARBA" id="ARBA00022448"/>
    </source>
</evidence>
<organism evidence="12">
    <name type="scientific">candidate division WOR-3 bacterium</name>
    <dbReference type="NCBI Taxonomy" id="2052148"/>
    <lineage>
        <taxon>Bacteria</taxon>
        <taxon>Bacteria division WOR-3</taxon>
    </lineage>
</organism>
<feature type="transmembrane region" description="Helical" evidence="10">
    <location>
        <begin position="270"/>
        <end position="290"/>
    </location>
</feature>
<feature type="transmembrane region" description="Helical" evidence="10">
    <location>
        <begin position="145"/>
        <end position="170"/>
    </location>
</feature>
<dbReference type="Pfam" id="PF00344">
    <property type="entry name" value="SecY"/>
    <property type="match status" value="1"/>
</dbReference>
<dbReference type="InterPro" id="IPR002208">
    <property type="entry name" value="SecY/SEC61-alpha"/>
</dbReference>
<dbReference type="GO" id="GO:0006605">
    <property type="term" value="P:protein targeting"/>
    <property type="evidence" value="ECO:0007669"/>
    <property type="project" value="UniProtKB-UniRule"/>
</dbReference>
<gene>
    <name evidence="10 12" type="primary">secY</name>
    <name evidence="12" type="ORF">ENX07_03455</name>
</gene>
<dbReference type="FunFam" id="1.10.3370.10:FF:000001">
    <property type="entry name" value="Preprotein translocase subunit SecY"/>
    <property type="match status" value="1"/>
</dbReference>
<sequence>MIQNVPNIFKIPDLRKKIFITLALVVVYRLGTHIPTPGINAAALALLLAQLRGTVFGLYDIFVGGALSRASIFALGIMPYISASIMFQLLGSVFPTLEKLQKDEEGRKKLNQYTRYATVLLAAIQAFGIATYLEAQPPTAAGPIVLFPGFFFRILTVFTLTAGTIFVMWLGEQITEKGIGNGISFIIFIGCIDQTPQDIARTWGMVQAGELSWFSLLIIGAIIFGIYAGVVLMTQAMRKIPVQYPKRIVGRRIYGGQTTYIPLRINTAGVIPIIFAQSLIVFPSTFATFFKAPFLTQIQQILSPGGWLYNLLYFGLIIFFTYFYTSIVFNPRDLAENMQRFGGFIPGIRPGEKTTEFIDRSLSLITLPGAIFLGVMALIPWFLMSAFRIPFYFGGTTLLIIVGVALDTIQQIESHLLMRQYEGLMKGVKITGRRY</sequence>
<dbReference type="PROSITE" id="PS00755">
    <property type="entry name" value="SECY_1"/>
    <property type="match status" value="1"/>
</dbReference>
<keyword evidence="5 10" id="KW-0653">Protein transport</keyword>
<comment type="function">
    <text evidence="10">The central subunit of the protein translocation channel SecYEG. Consists of two halves formed by TMs 1-5 and 6-10. These two domains form a lateral gate at the front which open onto the bilayer between TMs 2 and 7, and are clamped together by SecE at the back. The channel is closed by both a pore ring composed of hydrophobic SecY resides and a short helix (helix 2A) on the extracellular side of the membrane which forms a plug. The plug probably moves laterally to allow the channel to open. The ring and the pore may move independently.</text>
</comment>
<feature type="transmembrane region" description="Helical" evidence="10">
    <location>
        <begin position="362"/>
        <end position="383"/>
    </location>
</feature>
<dbReference type="SUPFAM" id="SSF103491">
    <property type="entry name" value="Preprotein translocase SecY subunit"/>
    <property type="match status" value="1"/>
</dbReference>
<feature type="transmembrane region" description="Helical" evidence="10">
    <location>
        <begin position="113"/>
        <end position="133"/>
    </location>
</feature>
<feature type="transmembrane region" description="Helical" evidence="10">
    <location>
        <begin position="310"/>
        <end position="330"/>
    </location>
</feature>
<evidence type="ECO:0000256" key="1">
    <source>
        <dbReference type="ARBA" id="ARBA00004141"/>
    </source>
</evidence>
<feature type="transmembrane region" description="Helical" evidence="10">
    <location>
        <begin position="389"/>
        <end position="409"/>
    </location>
</feature>
<accession>A0A7C3UQM8</accession>
<evidence type="ECO:0000256" key="7">
    <source>
        <dbReference type="ARBA" id="ARBA00023010"/>
    </source>
</evidence>
<feature type="transmembrane region" description="Helical" evidence="10">
    <location>
        <begin position="71"/>
        <end position="93"/>
    </location>
</feature>
<dbReference type="PANTHER" id="PTHR10906">
    <property type="entry name" value="SECY/SEC61-ALPHA FAMILY MEMBER"/>
    <property type="match status" value="1"/>
</dbReference>
<dbReference type="EMBL" id="DTMQ01000019">
    <property type="protein sequence ID" value="HGE99110.1"/>
    <property type="molecule type" value="Genomic_DNA"/>
</dbReference>
<protein>
    <recommendedName>
        <fullName evidence="9 10">Protein translocase subunit SecY</fullName>
    </recommendedName>
</protein>
<keyword evidence="8 10" id="KW-0472">Membrane</keyword>
<dbReference type="InterPro" id="IPR026593">
    <property type="entry name" value="SecY"/>
</dbReference>
<comment type="caution">
    <text evidence="12">The sequence shown here is derived from an EMBL/GenBank/DDBJ whole genome shotgun (WGS) entry which is preliminary data.</text>
</comment>
<evidence type="ECO:0000256" key="2">
    <source>
        <dbReference type="ARBA" id="ARBA00005751"/>
    </source>
</evidence>
<keyword evidence="10" id="KW-1003">Cell membrane</keyword>
<evidence type="ECO:0000256" key="5">
    <source>
        <dbReference type="ARBA" id="ARBA00022927"/>
    </source>
</evidence>
<evidence type="ECO:0000256" key="6">
    <source>
        <dbReference type="ARBA" id="ARBA00022989"/>
    </source>
</evidence>
<comment type="subcellular location">
    <subcellularLocation>
        <location evidence="10">Cell membrane</location>
        <topology evidence="10">Multi-pass membrane protein</topology>
    </subcellularLocation>
    <subcellularLocation>
        <location evidence="1">Membrane</location>
        <topology evidence="1">Multi-pass membrane protein</topology>
    </subcellularLocation>
</comment>
<dbReference type="InterPro" id="IPR023201">
    <property type="entry name" value="SecY_dom_sf"/>
</dbReference>
<proteinExistence type="inferred from homology"/>